<dbReference type="EMBL" id="JAEHSL010000014">
    <property type="protein sequence ID" value="MBI6182037.1"/>
    <property type="molecule type" value="Genomic_DNA"/>
</dbReference>
<evidence type="ECO:0000259" key="1">
    <source>
        <dbReference type="Pfam" id="PF22596"/>
    </source>
</evidence>
<accession>A0ABS0TV96</accession>
<protein>
    <recommendedName>
        <fullName evidence="1">Pierisin-like domain-containing protein</fullName>
    </recommendedName>
</protein>
<evidence type="ECO:0000313" key="3">
    <source>
        <dbReference type="Proteomes" id="UP000639004"/>
    </source>
</evidence>
<keyword evidence="3" id="KW-1185">Reference proteome</keyword>
<dbReference type="Proteomes" id="UP000639004">
    <property type="component" value="Unassembled WGS sequence"/>
</dbReference>
<dbReference type="Pfam" id="PF22596">
    <property type="entry name" value="Scabin-like"/>
    <property type="match status" value="1"/>
</dbReference>
<dbReference type="InterPro" id="IPR054695">
    <property type="entry name" value="Pierisin-like_dom"/>
</dbReference>
<dbReference type="RefSeq" id="WP_198642385.1">
    <property type="nucleotide sequence ID" value="NZ_JAEHSL010000014.1"/>
</dbReference>
<dbReference type="Gene3D" id="3.90.210.10">
    <property type="entry name" value="Heat-Labile Enterotoxin, subunit A"/>
    <property type="match status" value="1"/>
</dbReference>
<evidence type="ECO:0000313" key="2">
    <source>
        <dbReference type="EMBL" id="MBI6182037.1"/>
    </source>
</evidence>
<proteinExistence type="predicted"/>
<comment type="caution">
    <text evidence="2">The sequence shown here is derived from an EMBL/GenBank/DDBJ whole genome shotgun (WGS) entry which is preliminary data.</text>
</comment>
<feature type="domain" description="Pierisin-like" evidence="1">
    <location>
        <begin position="268"/>
        <end position="329"/>
    </location>
</feature>
<gene>
    <name evidence="2" type="ORF">JEQ07_16745</name>
</gene>
<reference evidence="2 3" key="1">
    <citation type="submission" date="2020-12" db="EMBL/GenBank/DDBJ databases">
        <title>Enhanced detection system for hospital associated transmission using whole genome sequencing surveillance.</title>
        <authorList>
            <person name="Harrison L.H."/>
            <person name="Van Tyne D."/>
            <person name="Marsh J.W."/>
            <person name="Griffith M.P."/>
            <person name="Snyder D.J."/>
            <person name="Cooper V.S."/>
            <person name="Mustapha M."/>
        </authorList>
    </citation>
    <scope>NUCLEOTIDE SEQUENCE [LARGE SCALE GENOMIC DNA]</scope>
    <source>
        <strain evidence="2 3">SER00238</strain>
    </source>
</reference>
<sequence>MKKLGFFENYNCINNYKEYMLMNIKKNKDTAQGIVRIFTSYPNVNGKTKKYIAWPTDNRADAYQIKANSLAYDNPIIIEVPKERTFADLSELPNDVSEILIYSLKNKVIIGSSSAVLYPDNNYPGNEEVSPEPYWYNTLPDELKGKINENNFYNNYLKTTMNLYVNLGFVFSDNKGRPVVFRMNENNRILFHGDEENRPPYLASNGNESLGPELIFGGGGTPPDVAGSLLMFPGYYRGSLESYTYSLPVANGYDGISSPIYLPSAFPDNSHFVYLSNAPGGIEVSKSLDGIKPSEAEVAFPGGVRSKWIIGVFITSPTNEFIDYIVNPHADTDIGFAKFGFVDIIISTDNPDWFMFFKSVDTGFDFTLDTPWKRVPKKGKYILYIVNEAGEKIIKNENSQIYFNEKLIAHDSSTTIDFSYINDIKNVLVISYTEL</sequence>
<organism evidence="2 3">
    <name type="scientific">Serratia proteamaculans</name>
    <dbReference type="NCBI Taxonomy" id="28151"/>
    <lineage>
        <taxon>Bacteria</taxon>
        <taxon>Pseudomonadati</taxon>
        <taxon>Pseudomonadota</taxon>
        <taxon>Gammaproteobacteria</taxon>
        <taxon>Enterobacterales</taxon>
        <taxon>Yersiniaceae</taxon>
        <taxon>Serratia</taxon>
    </lineage>
</organism>
<name>A0ABS0TV96_SERPR</name>